<organism evidence="1 2">
    <name type="scientific">Parabacteroides merdae</name>
    <dbReference type="NCBI Taxonomy" id="46503"/>
    <lineage>
        <taxon>Bacteria</taxon>
        <taxon>Pseudomonadati</taxon>
        <taxon>Bacteroidota</taxon>
        <taxon>Bacteroidia</taxon>
        <taxon>Bacteroidales</taxon>
        <taxon>Tannerellaceae</taxon>
        <taxon>Parabacteroides</taxon>
    </lineage>
</organism>
<evidence type="ECO:0000313" key="1">
    <source>
        <dbReference type="EMBL" id="RGN46099.1"/>
    </source>
</evidence>
<sequence length="111" mass="12607">MCILKTENEKRRKNERSVSLVRFFRALKCVKFCFCVVKYKVIGTIAAVLQMYTFLGGRCTFVMCILGAGCLMYWSEAVRSVPGATSEARRERTTVYQSEQAVIGLSPMLIF</sequence>
<gene>
    <name evidence="1" type="ORF">DXB61_17430</name>
</gene>
<accession>A0AB37LQS2</accession>
<protein>
    <submittedName>
        <fullName evidence="1">Uncharacterized protein</fullName>
    </submittedName>
</protein>
<dbReference type="AlphaFoldDB" id="A0AB37LQS2"/>
<dbReference type="Proteomes" id="UP000261088">
    <property type="component" value="Unassembled WGS sequence"/>
</dbReference>
<proteinExistence type="predicted"/>
<evidence type="ECO:0000313" key="2">
    <source>
        <dbReference type="Proteomes" id="UP000261088"/>
    </source>
</evidence>
<reference evidence="1 2" key="1">
    <citation type="submission" date="2018-08" db="EMBL/GenBank/DDBJ databases">
        <title>A genome reference for cultivated species of the human gut microbiota.</title>
        <authorList>
            <person name="Zou Y."/>
            <person name="Xue W."/>
            <person name="Luo G."/>
        </authorList>
    </citation>
    <scope>NUCLEOTIDE SEQUENCE [LARGE SCALE GENOMIC DNA]</scope>
    <source>
        <strain evidence="1 2">OM05-11AA</strain>
    </source>
</reference>
<dbReference type="EMBL" id="QSUP01000036">
    <property type="protein sequence ID" value="RGN46099.1"/>
    <property type="molecule type" value="Genomic_DNA"/>
</dbReference>
<name>A0AB37LQS2_9BACT</name>
<comment type="caution">
    <text evidence="1">The sequence shown here is derived from an EMBL/GenBank/DDBJ whole genome shotgun (WGS) entry which is preliminary data.</text>
</comment>